<dbReference type="SMART" id="SM00369">
    <property type="entry name" value="LRR_TYP"/>
    <property type="match status" value="4"/>
</dbReference>
<evidence type="ECO:0000256" key="5">
    <source>
        <dbReference type="ARBA" id="ARBA00022729"/>
    </source>
</evidence>
<evidence type="ECO:0000256" key="10">
    <source>
        <dbReference type="ARBA" id="ARBA00023180"/>
    </source>
</evidence>
<comment type="similarity">
    <text evidence="2">Belongs to the Toll-like receptor family.</text>
</comment>
<dbReference type="OrthoDB" id="6075203at2759"/>
<keyword evidence="6" id="KW-0677">Repeat</keyword>
<dbReference type="Pfam" id="PF01582">
    <property type="entry name" value="TIR"/>
    <property type="match status" value="1"/>
</dbReference>
<dbReference type="PANTHER" id="PTHR24365:SF530">
    <property type="entry name" value="MSTPROX-RELATED"/>
    <property type="match status" value="1"/>
</dbReference>
<dbReference type="InterPro" id="IPR003591">
    <property type="entry name" value="Leu-rich_rpt_typical-subtyp"/>
</dbReference>
<evidence type="ECO:0000256" key="2">
    <source>
        <dbReference type="ARBA" id="ARBA00009634"/>
    </source>
</evidence>
<dbReference type="SUPFAM" id="SSF52200">
    <property type="entry name" value="Toll/Interleukin receptor TIR domain"/>
    <property type="match status" value="1"/>
</dbReference>
<keyword evidence="3" id="KW-0433">Leucine-rich repeat</keyword>
<dbReference type="EMBL" id="CAJPWZ010001353">
    <property type="protein sequence ID" value="CAG2213425.1"/>
    <property type="molecule type" value="Genomic_DNA"/>
</dbReference>
<dbReference type="GO" id="GO:0007165">
    <property type="term" value="P:signal transduction"/>
    <property type="evidence" value="ECO:0007669"/>
    <property type="project" value="InterPro"/>
</dbReference>
<keyword evidence="7" id="KW-1133">Transmembrane helix</keyword>
<comment type="subcellular location">
    <subcellularLocation>
        <location evidence="1">Membrane</location>
        <topology evidence="1">Single-pass membrane protein</topology>
    </subcellularLocation>
</comment>
<sequence>MRTLEISYEEELDLSTLETSLRSVNLSTIETLKFENNGWKKFQILFFKNLAGANISTLSLNFNILLTFDASFLRPFNLVGKITCRNNRIERLVITNDFEKVKELDLTANQIVIIPKFCSANESTLAPSLEKLTLFDNAIRSLSSRSFRCLNKLRELILDNNRIIEIGNDIFLPLTSLERLSVSHLKLRKLESRAFNCISLQKLQFIQNDFKFTDLDRFDSKRRQRRSIRSDLPGTYEFDVYVVYCEKDRKWVHEVLLKRLEDEEFKVCIHCRDFPVGEDIVDNIEEFMNKSWKFIVIMSNNFAKSEWCQWEVNLVQARRRRRGKNAMVLIMLKQIDSKHMTSALRTLLYTTPYLSYIKGIGKRLFWTAVINGVKKSYDNSPVAVSFIS</sequence>
<dbReference type="PROSITE" id="PS51450">
    <property type="entry name" value="LRR"/>
    <property type="match status" value="1"/>
</dbReference>
<keyword evidence="10" id="KW-0325">Glycoprotein</keyword>
<evidence type="ECO:0000313" key="12">
    <source>
        <dbReference type="EMBL" id="CAG2213425.1"/>
    </source>
</evidence>
<evidence type="ECO:0000256" key="7">
    <source>
        <dbReference type="ARBA" id="ARBA00022989"/>
    </source>
</evidence>
<name>A0A8S3RYK2_MYTED</name>
<keyword evidence="5" id="KW-0732">Signal</keyword>
<dbReference type="PANTHER" id="PTHR24365">
    <property type="entry name" value="TOLL-LIKE RECEPTOR"/>
    <property type="match status" value="1"/>
</dbReference>
<keyword evidence="13" id="KW-1185">Reference proteome</keyword>
<dbReference type="Proteomes" id="UP000683360">
    <property type="component" value="Unassembled WGS sequence"/>
</dbReference>
<dbReference type="SUPFAM" id="SSF52058">
    <property type="entry name" value="L domain-like"/>
    <property type="match status" value="1"/>
</dbReference>
<dbReference type="GO" id="GO:0005886">
    <property type="term" value="C:plasma membrane"/>
    <property type="evidence" value="ECO:0007669"/>
    <property type="project" value="TreeGrafter"/>
</dbReference>
<feature type="domain" description="TIR" evidence="11">
    <location>
        <begin position="236"/>
        <end position="373"/>
    </location>
</feature>
<dbReference type="Gene3D" id="3.80.10.10">
    <property type="entry name" value="Ribonuclease Inhibitor"/>
    <property type="match status" value="1"/>
</dbReference>
<dbReference type="GO" id="GO:0038023">
    <property type="term" value="F:signaling receptor activity"/>
    <property type="evidence" value="ECO:0007669"/>
    <property type="project" value="TreeGrafter"/>
</dbReference>
<keyword evidence="9" id="KW-0675">Receptor</keyword>
<dbReference type="SMART" id="SM00255">
    <property type="entry name" value="TIR"/>
    <property type="match status" value="1"/>
</dbReference>
<proteinExistence type="inferred from homology"/>
<organism evidence="12 13">
    <name type="scientific">Mytilus edulis</name>
    <name type="common">Blue mussel</name>
    <dbReference type="NCBI Taxonomy" id="6550"/>
    <lineage>
        <taxon>Eukaryota</taxon>
        <taxon>Metazoa</taxon>
        <taxon>Spiralia</taxon>
        <taxon>Lophotrochozoa</taxon>
        <taxon>Mollusca</taxon>
        <taxon>Bivalvia</taxon>
        <taxon>Autobranchia</taxon>
        <taxon>Pteriomorphia</taxon>
        <taxon>Mytilida</taxon>
        <taxon>Mytiloidea</taxon>
        <taxon>Mytilidae</taxon>
        <taxon>Mytilinae</taxon>
        <taxon>Mytilus</taxon>
    </lineage>
</organism>
<reference evidence="12" key="1">
    <citation type="submission" date="2021-03" db="EMBL/GenBank/DDBJ databases">
        <authorList>
            <person name="Bekaert M."/>
        </authorList>
    </citation>
    <scope>NUCLEOTIDE SEQUENCE</scope>
</reference>
<gene>
    <name evidence="12" type="ORF">MEDL_27340</name>
</gene>
<dbReference type="InterPro" id="IPR035897">
    <property type="entry name" value="Toll_tir_struct_dom_sf"/>
</dbReference>
<dbReference type="Pfam" id="PF13855">
    <property type="entry name" value="LRR_8"/>
    <property type="match status" value="1"/>
</dbReference>
<dbReference type="Gene3D" id="3.40.50.10140">
    <property type="entry name" value="Toll/interleukin-1 receptor homology (TIR) domain"/>
    <property type="match status" value="1"/>
</dbReference>
<dbReference type="InterPro" id="IPR001611">
    <property type="entry name" value="Leu-rich_rpt"/>
</dbReference>
<evidence type="ECO:0000256" key="3">
    <source>
        <dbReference type="ARBA" id="ARBA00022614"/>
    </source>
</evidence>
<dbReference type="AlphaFoldDB" id="A0A8S3RYK2"/>
<evidence type="ECO:0000256" key="8">
    <source>
        <dbReference type="ARBA" id="ARBA00023136"/>
    </source>
</evidence>
<dbReference type="InterPro" id="IPR000157">
    <property type="entry name" value="TIR_dom"/>
</dbReference>
<comment type="caution">
    <text evidence="12">The sequence shown here is derived from an EMBL/GenBank/DDBJ whole genome shotgun (WGS) entry which is preliminary data.</text>
</comment>
<keyword evidence="8" id="KW-0472">Membrane</keyword>
<evidence type="ECO:0000256" key="4">
    <source>
        <dbReference type="ARBA" id="ARBA00022692"/>
    </source>
</evidence>
<evidence type="ECO:0000259" key="11">
    <source>
        <dbReference type="PROSITE" id="PS50104"/>
    </source>
</evidence>
<accession>A0A8S3RYK2</accession>
<evidence type="ECO:0000256" key="6">
    <source>
        <dbReference type="ARBA" id="ARBA00022737"/>
    </source>
</evidence>
<evidence type="ECO:0000313" key="13">
    <source>
        <dbReference type="Proteomes" id="UP000683360"/>
    </source>
</evidence>
<evidence type="ECO:0000256" key="9">
    <source>
        <dbReference type="ARBA" id="ARBA00023170"/>
    </source>
</evidence>
<protein>
    <recommendedName>
        <fullName evidence="11">TIR domain-containing protein</fullName>
    </recommendedName>
</protein>
<dbReference type="PROSITE" id="PS50104">
    <property type="entry name" value="TIR"/>
    <property type="match status" value="1"/>
</dbReference>
<keyword evidence="4" id="KW-0812">Transmembrane</keyword>
<dbReference type="InterPro" id="IPR032675">
    <property type="entry name" value="LRR_dom_sf"/>
</dbReference>
<evidence type="ECO:0000256" key="1">
    <source>
        <dbReference type="ARBA" id="ARBA00004167"/>
    </source>
</evidence>